<keyword evidence="3" id="KW-1185">Reference proteome</keyword>
<feature type="region of interest" description="Disordered" evidence="1">
    <location>
        <begin position="1"/>
        <end position="31"/>
    </location>
</feature>
<evidence type="ECO:0000256" key="1">
    <source>
        <dbReference type="SAM" id="MobiDB-lite"/>
    </source>
</evidence>
<comment type="caution">
    <text evidence="2">The sequence shown here is derived from an EMBL/GenBank/DDBJ whole genome shotgun (WGS) entry which is preliminary data.</text>
</comment>
<proteinExistence type="predicted"/>
<organism evidence="2 3">
    <name type="scientific">Araneus ventricosus</name>
    <name type="common">Orbweaver spider</name>
    <name type="synonym">Epeira ventricosa</name>
    <dbReference type="NCBI Taxonomy" id="182803"/>
    <lineage>
        <taxon>Eukaryota</taxon>
        <taxon>Metazoa</taxon>
        <taxon>Ecdysozoa</taxon>
        <taxon>Arthropoda</taxon>
        <taxon>Chelicerata</taxon>
        <taxon>Arachnida</taxon>
        <taxon>Araneae</taxon>
        <taxon>Araneomorphae</taxon>
        <taxon>Entelegynae</taxon>
        <taxon>Araneoidea</taxon>
        <taxon>Araneidae</taxon>
        <taxon>Araneus</taxon>
    </lineage>
</organism>
<gene>
    <name evidence="2" type="ORF">AVEN_180327_1</name>
</gene>
<evidence type="ECO:0000313" key="2">
    <source>
        <dbReference type="EMBL" id="GBN04237.1"/>
    </source>
</evidence>
<accession>A0A4Y2KRF3</accession>
<evidence type="ECO:0000313" key="3">
    <source>
        <dbReference type="Proteomes" id="UP000499080"/>
    </source>
</evidence>
<name>A0A4Y2KRF3_ARAVE</name>
<reference evidence="2 3" key="1">
    <citation type="journal article" date="2019" name="Sci. Rep.">
        <title>Orb-weaving spider Araneus ventricosus genome elucidates the spidroin gene catalogue.</title>
        <authorList>
            <person name="Kono N."/>
            <person name="Nakamura H."/>
            <person name="Ohtoshi R."/>
            <person name="Moran D.A.P."/>
            <person name="Shinohara A."/>
            <person name="Yoshida Y."/>
            <person name="Fujiwara M."/>
            <person name="Mori M."/>
            <person name="Tomita M."/>
            <person name="Arakawa K."/>
        </authorList>
    </citation>
    <scope>NUCLEOTIDE SEQUENCE [LARGE SCALE GENOMIC DNA]</scope>
</reference>
<sequence>MPHPGLHGGARDSDGMEGGAIGKDHSALDFF</sequence>
<dbReference type="EMBL" id="BGPR01273263">
    <property type="protein sequence ID" value="GBN04237.1"/>
    <property type="molecule type" value="Genomic_DNA"/>
</dbReference>
<feature type="compositionally biased region" description="Basic and acidic residues" evidence="1">
    <location>
        <begin position="22"/>
        <end position="31"/>
    </location>
</feature>
<protein>
    <submittedName>
        <fullName evidence="2">Uncharacterized protein</fullName>
    </submittedName>
</protein>
<dbReference type="Proteomes" id="UP000499080">
    <property type="component" value="Unassembled WGS sequence"/>
</dbReference>
<feature type="non-terminal residue" evidence="2">
    <location>
        <position position="31"/>
    </location>
</feature>
<dbReference type="AlphaFoldDB" id="A0A4Y2KRF3"/>